<sequence>MKSKITKSPLWRLAVSFCAMYVIYSSLLRGSSSHFSTLRYAIMIVALAITGITAVVALIQIGFFLYNRKKAGGNQ</sequence>
<keyword evidence="1" id="KW-0472">Membrane</keyword>
<dbReference type="RefSeq" id="WP_129001453.1">
    <property type="nucleotide sequence ID" value="NZ_SDHZ01000001.1"/>
</dbReference>
<protein>
    <submittedName>
        <fullName evidence="2">Uncharacterized protein</fullName>
    </submittedName>
</protein>
<proteinExistence type="predicted"/>
<comment type="caution">
    <text evidence="2">The sequence shown here is derived from an EMBL/GenBank/DDBJ whole genome shotgun (WGS) entry which is preliminary data.</text>
</comment>
<keyword evidence="3" id="KW-1185">Reference proteome</keyword>
<reference evidence="2 3" key="1">
    <citation type="submission" date="2019-01" db="EMBL/GenBank/DDBJ databases">
        <title>Filimonas sp. strain TTM-71.</title>
        <authorList>
            <person name="Chen W.-M."/>
        </authorList>
    </citation>
    <scope>NUCLEOTIDE SEQUENCE [LARGE SCALE GENOMIC DNA]</scope>
    <source>
        <strain evidence="2 3">TTM-71</strain>
    </source>
</reference>
<gene>
    <name evidence="2" type="ORF">ESB13_02475</name>
</gene>
<organism evidence="2 3">
    <name type="scientific">Filimonas effusa</name>
    <dbReference type="NCBI Taxonomy" id="2508721"/>
    <lineage>
        <taxon>Bacteria</taxon>
        <taxon>Pseudomonadati</taxon>
        <taxon>Bacteroidota</taxon>
        <taxon>Chitinophagia</taxon>
        <taxon>Chitinophagales</taxon>
        <taxon>Chitinophagaceae</taxon>
        <taxon>Filimonas</taxon>
    </lineage>
</organism>
<dbReference type="Proteomes" id="UP000290545">
    <property type="component" value="Unassembled WGS sequence"/>
</dbReference>
<dbReference type="EMBL" id="SDHZ01000001">
    <property type="protein sequence ID" value="RXK85700.1"/>
    <property type="molecule type" value="Genomic_DNA"/>
</dbReference>
<feature type="transmembrane region" description="Helical" evidence="1">
    <location>
        <begin position="40"/>
        <end position="66"/>
    </location>
</feature>
<keyword evidence="1" id="KW-0812">Transmembrane</keyword>
<name>A0A4Q1D909_9BACT</name>
<keyword evidence="1" id="KW-1133">Transmembrane helix</keyword>
<evidence type="ECO:0000313" key="3">
    <source>
        <dbReference type="Proteomes" id="UP000290545"/>
    </source>
</evidence>
<dbReference type="AlphaFoldDB" id="A0A4Q1D909"/>
<accession>A0A4Q1D909</accession>
<evidence type="ECO:0000313" key="2">
    <source>
        <dbReference type="EMBL" id="RXK85700.1"/>
    </source>
</evidence>
<feature type="transmembrane region" description="Helical" evidence="1">
    <location>
        <begin position="9"/>
        <end position="28"/>
    </location>
</feature>
<evidence type="ECO:0000256" key="1">
    <source>
        <dbReference type="SAM" id="Phobius"/>
    </source>
</evidence>